<evidence type="ECO:0000256" key="1">
    <source>
        <dbReference type="ARBA" id="ARBA00022527"/>
    </source>
</evidence>
<name>A0ABR2KXC7_9EUKA</name>
<sequence length="277" mass="31700">MLSSFTSRKYPINIPTKFHGYDLISVLNYGSFSIVTLVKDQSTHQKYAAKIISKADIENQNIVHLVMDEIDILKTISHPNIIKFYQNFGVINNLGEEYIVIITEYCQRGDLFDFVYNSSFENENEKKKVFYGIAKGVEYLHNRGIAHCDIKPENILLDNNMIPKLCDFGFSKRSIISSNELISGTIRFSSPELLVNGVVNFLKADIWALGITYYFLSLLDFPFNARNNDIAIHQIKNGCLSIDQSDKLQKLVGRCIKMIPEERASINEILNDEFFES</sequence>
<accession>A0ABR2KXC7</accession>
<keyword evidence="4" id="KW-0418">Kinase</keyword>
<keyword evidence="1" id="KW-0723">Serine/threonine-protein kinase</keyword>
<dbReference type="InterPro" id="IPR000719">
    <property type="entry name" value="Prot_kinase_dom"/>
</dbReference>
<comment type="caution">
    <text evidence="7">The sequence shown here is derived from an EMBL/GenBank/DDBJ whole genome shotgun (WGS) entry which is preliminary data.</text>
</comment>
<evidence type="ECO:0000313" key="8">
    <source>
        <dbReference type="Proteomes" id="UP001470230"/>
    </source>
</evidence>
<dbReference type="Proteomes" id="UP001470230">
    <property type="component" value="Unassembled WGS sequence"/>
</dbReference>
<gene>
    <name evidence="7" type="ORF">M9Y10_023087</name>
</gene>
<proteinExistence type="predicted"/>
<keyword evidence="3" id="KW-0547">Nucleotide-binding</keyword>
<dbReference type="EMBL" id="JAPFFF010000003">
    <property type="protein sequence ID" value="KAK8894650.1"/>
    <property type="molecule type" value="Genomic_DNA"/>
</dbReference>
<feature type="domain" description="Protein kinase" evidence="6">
    <location>
        <begin position="21"/>
        <end position="275"/>
    </location>
</feature>
<organism evidence="7 8">
    <name type="scientific">Tritrichomonas musculus</name>
    <dbReference type="NCBI Taxonomy" id="1915356"/>
    <lineage>
        <taxon>Eukaryota</taxon>
        <taxon>Metamonada</taxon>
        <taxon>Parabasalia</taxon>
        <taxon>Tritrichomonadida</taxon>
        <taxon>Tritrichomonadidae</taxon>
        <taxon>Tritrichomonas</taxon>
    </lineage>
</organism>
<keyword evidence="8" id="KW-1185">Reference proteome</keyword>
<evidence type="ECO:0000313" key="7">
    <source>
        <dbReference type="EMBL" id="KAK8894650.1"/>
    </source>
</evidence>
<keyword evidence="5" id="KW-0067">ATP-binding</keyword>
<dbReference type="PANTHER" id="PTHR24345:SF0">
    <property type="entry name" value="CELL CYCLE SERINE_THREONINE-PROTEIN KINASE CDC5_MSD2"/>
    <property type="match status" value="1"/>
</dbReference>
<dbReference type="PROSITE" id="PS50011">
    <property type="entry name" value="PROTEIN_KINASE_DOM"/>
    <property type="match status" value="1"/>
</dbReference>
<evidence type="ECO:0000256" key="3">
    <source>
        <dbReference type="ARBA" id="ARBA00022741"/>
    </source>
</evidence>
<dbReference type="SMART" id="SM00220">
    <property type="entry name" value="S_TKc"/>
    <property type="match status" value="1"/>
</dbReference>
<evidence type="ECO:0000256" key="5">
    <source>
        <dbReference type="ARBA" id="ARBA00022840"/>
    </source>
</evidence>
<dbReference type="InterPro" id="IPR008271">
    <property type="entry name" value="Ser/Thr_kinase_AS"/>
</dbReference>
<protein>
    <recommendedName>
        <fullName evidence="6">Protein kinase domain-containing protein</fullName>
    </recommendedName>
</protein>
<dbReference type="Gene3D" id="1.10.510.10">
    <property type="entry name" value="Transferase(Phosphotransferase) domain 1"/>
    <property type="match status" value="1"/>
</dbReference>
<dbReference type="Pfam" id="PF00069">
    <property type="entry name" value="Pkinase"/>
    <property type="match status" value="1"/>
</dbReference>
<reference evidence="7 8" key="1">
    <citation type="submission" date="2024-04" db="EMBL/GenBank/DDBJ databases">
        <title>Tritrichomonas musculus Genome.</title>
        <authorList>
            <person name="Alves-Ferreira E."/>
            <person name="Grigg M."/>
            <person name="Lorenzi H."/>
            <person name="Galac M."/>
        </authorList>
    </citation>
    <scope>NUCLEOTIDE SEQUENCE [LARGE SCALE GENOMIC DNA]</scope>
    <source>
        <strain evidence="7 8">EAF2021</strain>
    </source>
</reference>
<evidence type="ECO:0000259" key="6">
    <source>
        <dbReference type="PROSITE" id="PS50011"/>
    </source>
</evidence>
<dbReference type="SUPFAM" id="SSF56112">
    <property type="entry name" value="Protein kinase-like (PK-like)"/>
    <property type="match status" value="1"/>
</dbReference>
<evidence type="ECO:0000256" key="4">
    <source>
        <dbReference type="ARBA" id="ARBA00022777"/>
    </source>
</evidence>
<keyword evidence="2" id="KW-0808">Transferase</keyword>
<dbReference type="PANTHER" id="PTHR24345">
    <property type="entry name" value="SERINE/THREONINE-PROTEIN KINASE PLK"/>
    <property type="match status" value="1"/>
</dbReference>
<evidence type="ECO:0000256" key="2">
    <source>
        <dbReference type="ARBA" id="ARBA00022679"/>
    </source>
</evidence>
<dbReference type="PROSITE" id="PS00108">
    <property type="entry name" value="PROTEIN_KINASE_ST"/>
    <property type="match status" value="1"/>
</dbReference>
<dbReference type="PIRSF" id="PIRSF000654">
    <property type="entry name" value="Integrin-linked_kinase"/>
    <property type="match status" value="1"/>
</dbReference>
<dbReference type="InterPro" id="IPR011009">
    <property type="entry name" value="Kinase-like_dom_sf"/>
</dbReference>